<dbReference type="Proteomes" id="UP001642409">
    <property type="component" value="Unassembled WGS sequence"/>
</dbReference>
<keyword evidence="1" id="KW-1133">Transmembrane helix</keyword>
<evidence type="ECO:0000313" key="4">
    <source>
        <dbReference type="Proteomes" id="UP001642409"/>
    </source>
</evidence>
<proteinExistence type="predicted"/>
<feature type="transmembrane region" description="Helical" evidence="1">
    <location>
        <begin position="351"/>
        <end position="370"/>
    </location>
</feature>
<sequence>MSDKNDTLVVVNCDENDKFCRDDNNQYHVIGYPGVAVMRNKQILGAQIILKNLDNIKDFYKQVKQKYIDQSNTFNTISEAQLAFKDDDCFFIIYGDEFIAHAQEYEIFYKAAYVPTQNKSKLYLVYNQQMILYNQKVFSSVIHFVSYFTKPWFQKYNSQNISHSQNKYGEQVLILVRENKHLHDMKMLTLFFESFKLNLIKLHNQTAVNYLVLLENYNLGFVDVQENIKLLNGYNFMRAAMFQPVFLINYSSQNCYRRKVLNLSKYIVKQTNSYELTTINNKQIRSQIQYTVFKNGSGTINSDFYIPAFVDELIEFLAQMQNFQTCEPKTKQRFDFVLRILNAEIKIQKGIVFFGAVLAFALIFVIIIVFKFT</sequence>
<reference evidence="2" key="1">
    <citation type="submission" date="2023-06" db="EMBL/GenBank/DDBJ databases">
        <authorList>
            <person name="Kurt Z."/>
        </authorList>
    </citation>
    <scope>NUCLEOTIDE SEQUENCE</scope>
</reference>
<accession>A0AA86NGH7</accession>
<keyword evidence="1" id="KW-0472">Membrane</keyword>
<dbReference type="AlphaFoldDB" id="A0AA86NGH7"/>
<keyword evidence="1" id="KW-0812">Transmembrane</keyword>
<gene>
    <name evidence="3" type="ORF">HINF_LOCUS4539</name>
    <name evidence="2" type="ORF">HINF_LOCUS6969</name>
</gene>
<dbReference type="EMBL" id="CATOUU010000171">
    <property type="protein sequence ID" value="CAI9919324.1"/>
    <property type="molecule type" value="Genomic_DNA"/>
</dbReference>
<organism evidence="2">
    <name type="scientific">Hexamita inflata</name>
    <dbReference type="NCBI Taxonomy" id="28002"/>
    <lineage>
        <taxon>Eukaryota</taxon>
        <taxon>Metamonada</taxon>
        <taxon>Diplomonadida</taxon>
        <taxon>Hexamitidae</taxon>
        <taxon>Hexamitinae</taxon>
        <taxon>Hexamita</taxon>
    </lineage>
</organism>
<reference evidence="3 4" key="2">
    <citation type="submission" date="2024-07" db="EMBL/GenBank/DDBJ databases">
        <authorList>
            <person name="Akdeniz Z."/>
        </authorList>
    </citation>
    <scope>NUCLEOTIDE SEQUENCE [LARGE SCALE GENOMIC DNA]</scope>
</reference>
<evidence type="ECO:0000256" key="1">
    <source>
        <dbReference type="SAM" id="Phobius"/>
    </source>
</evidence>
<name>A0AA86NGH7_9EUKA</name>
<evidence type="ECO:0000313" key="2">
    <source>
        <dbReference type="EMBL" id="CAI9919324.1"/>
    </source>
</evidence>
<protein>
    <submittedName>
        <fullName evidence="3">Hypothetical_protein</fullName>
    </submittedName>
</protein>
<dbReference type="EMBL" id="CAXDID020000008">
    <property type="protein sequence ID" value="CAL5977918.1"/>
    <property type="molecule type" value="Genomic_DNA"/>
</dbReference>
<evidence type="ECO:0000313" key="3">
    <source>
        <dbReference type="EMBL" id="CAL5977918.1"/>
    </source>
</evidence>
<keyword evidence="4" id="KW-1185">Reference proteome</keyword>
<comment type="caution">
    <text evidence="2">The sequence shown here is derived from an EMBL/GenBank/DDBJ whole genome shotgun (WGS) entry which is preliminary data.</text>
</comment>